<accession>A0A231H4R1</accession>
<keyword evidence="2" id="KW-1185">Reference proteome</keyword>
<dbReference type="Pfam" id="PF10698">
    <property type="entry name" value="DUF2505"/>
    <property type="match status" value="1"/>
</dbReference>
<gene>
    <name evidence="1" type="ORF">B7C42_04086</name>
</gene>
<comment type="caution">
    <text evidence="1">The sequence shown here is derived from an EMBL/GenBank/DDBJ whole genome shotgun (WGS) entry which is preliminary data.</text>
</comment>
<proteinExistence type="predicted"/>
<evidence type="ECO:0008006" key="3">
    <source>
        <dbReference type="Google" id="ProtNLM"/>
    </source>
</evidence>
<evidence type="ECO:0000313" key="1">
    <source>
        <dbReference type="EMBL" id="OXR43851.1"/>
    </source>
</evidence>
<dbReference type="InterPro" id="IPR019639">
    <property type="entry name" value="DUF2505"/>
</dbReference>
<reference evidence="1 2" key="1">
    <citation type="submission" date="2017-07" db="EMBL/GenBank/DDBJ databases">
        <title>First draft Genome Sequence of Nocardia cerradoensis isolated from human infection.</title>
        <authorList>
            <person name="Carrasco G."/>
        </authorList>
    </citation>
    <scope>NUCLEOTIDE SEQUENCE [LARGE SCALE GENOMIC DNA]</scope>
    <source>
        <strain evidence="1 2">CNM20130759</strain>
    </source>
</reference>
<name>A0A231H4R1_9NOCA</name>
<dbReference type="AlphaFoldDB" id="A0A231H4R1"/>
<dbReference type="InterPro" id="IPR023393">
    <property type="entry name" value="START-like_dom_sf"/>
</dbReference>
<sequence length="176" mass="19144">MVPIACALMSRNFRFTVSYTVPVEELHRALTSDEFWHARFEGAETATIELTHPNGPGTIHLRMTETARQDKIPAIVRKVLKAELVLERTDDWGPLEGNSAAGTFSATSSGISSEMTGKYLLRAAGTGSELEVTGSVKVKVPLVGGAIEPLAEQLQHRVVNSERKFVEKYFAAESGA</sequence>
<dbReference type="SUPFAM" id="SSF55961">
    <property type="entry name" value="Bet v1-like"/>
    <property type="match status" value="1"/>
</dbReference>
<evidence type="ECO:0000313" key="2">
    <source>
        <dbReference type="Proteomes" id="UP000215506"/>
    </source>
</evidence>
<dbReference type="Proteomes" id="UP000215506">
    <property type="component" value="Unassembled WGS sequence"/>
</dbReference>
<protein>
    <recommendedName>
        <fullName evidence="3">DUF2505 domain-containing protein</fullName>
    </recommendedName>
</protein>
<dbReference type="Gene3D" id="3.30.530.20">
    <property type="match status" value="1"/>
</dbReference>
<organism evidence="1 2">
    <name type="scientific">Nocardia cerradoensis</name>
    <dbReference type="NCBI Taxonomy" id="85688"/>
    <lineage>
        <taxon>Bacteria</taxon>
        <taxon>Bacillati</taxon>
        <taxon>Actinomycetota</taxon>
        <taxon>Actinomycetes</taxon>
        <taxon>Mycobacteriales</taxon>
        <taxon>Nocardiaceae</taxon>
        <taxon>Nocardia</taxon>
    </lineage>
</organism>
<dbReference type="EMBL" id="NGAF01000008">
    <property type="protein sequence ID" value="OXR43851.1"/>
    <property type="molecule type" value="Genomic_DNA"/>
</dbReference>